<organism evidence="3 4">
    <name type="scientific">Burkholderia glumae</name>
    <name type="common">Pseudomonas glumae</name>
    <dbReference type="NCBI Taxonomy" id="337"/>
    <lineage>
        <taxon>Bacteria</taxon>
        <taxon>Pseudomonadati</taxon>
        <taxon>Pseudomonadota</taxon>
        <taxon>Betaproteobacteria</taxon>
        <taxon>Burkholderiales</taxon>
        <taxon>Burkholderiaceae</taxon>
        <taxon>Burkholderia</taxon>
    </lineage>
</organism>
<dbReference type="Proteomes" id="UP000594892">
    <property type="component" value="Chromosome 2"/>
</dbReference>
<dbReference type="RefSeq" id="WP_012735145.1">
    <property type="nucleotide sequence ID" value="NZ_CP033641.1"/>
</dbReference>
<dbReference type="Pfam" id="PF05239">
    <property type="entry name" value="PRC"/>
    <property type="match status" value="1"/>
</dbReference>
<dbReference type="EMBL" id="CP065601">
    <property type="protein sequence ID" value="QPQ93994.1"/>
    <property type="molecule type" value="Genomic_DNA"/>
</dbReference>
<evidence type="ECO:0000313" key="4">
    <source>
        <dbReference type="Proteomes" id="UP000594892"/>
    </source>
</evidence>
<evidence type="ECO:0000256" key="1">
    <source>
        <dbReference type="SAM" id="MobiDB-lite"/>
    </source>
</evidence>
<sequence length="135" mass="13876">MKTLDTHPAGSQSGPLAGYRETDPSGALPIAAHTLEGASVRADDGVDVGHVSDLLLDLGGGRITHVLVTSASGQGERLIAIPWQALAADTEGKGLRVGVSSERVFAAPDFDRNQSPSARPADWAGSIARHFASPA</sequence>
<dbReference type="InterPro" id="IPR027275">
    <property type="entry name" value="PRC-brl_dom"/>
</dbReference>
<proteinExistence type="predicted"/>
<protein>
    <submittedName>
        <fullName evidence="3">PRC-barrel domain-containing protein</fullName>
    </submittedName>
</protein>
<dbReference type="AlphaFoldDB" id="A0AAP9Y544"/>
<gene>
    <name evidence="3" type="ORF">I6H06_17595</name>
</gene>
<name>A0AAP9Y544_BURGL</name>
<feature type="domain" description="PRC-barrel" evidence="2">
    <location>
        <begin position="31"/>
        <end position="98"/>
    </location>
</feature>
<evidence type="ECO:0000313" key="3">
    <source>
        <dbReference type="EMBL" id="QPQ93994.1"/>
    </source>
</evidence>
<evidence type="ECO:0000259" key="2">
    <source>
        <dbReference type="Pfam" id="PF05239"/>
    </source>
</evidence>
<dbReference type="SUPFAM" id="SSF50346">
    <property type="entry name" value="PRC-barrel domain"/>
    <property type="match status" value="1"/>
</dbReference>
<feature type="region of interest" description="Disordered" evidence="1">
    <location>
        <begin position="1"/>
        <end position="25"/>
    </location>
</feature>
<dbReference type="PANTHER" id="PTHR36505">
    <property type="entry name" value="BLR1072 PROTEIN"/>
    <property type="match status" value="1"/>
</dbReference>
<accession>A0AAP9Y544</accession>
<dbReference type="PANTHER" id="PTHR36505:SF1">
    <property type="entry name" value="BLR1072 PROTEIN"/>
    <property type="match status" value="1"/>
</dbReference>
<dbReference type="Gene3D" id="2.30.30.240">
    <property type="entry name" value="PRC-barrel domain"/>
    <property type="match status" value="1"/>
</dbReference>
<reference evidence="3 4" key="1">
    <citation type="submission" date="2020-12" db="EMBL/GenBank/DDBJ databases">
        <title>FDA dAtabase for Regulatory Grade micrObial Sequences (FDA-ARGOS): Supporting development and validation of Infectious Disease Dx tests.</title>
        <authorList>
            <person name="Minogue T."/>
            <person name="Wolcott M."/>
            <person name="Wasieloski L."/>
            <person name="Aguilar W."/>
            <person name="Moore D."/>
            <person name="Jaissle J."/>
            <person name="Tallon L."/>
            <person name="Sadzewicz L."/>
            <person name="Zhao X."/>
            <person name="Boylan J."/>
            <person name="Ott S."/>
            <person name="Bowen H."/>
            <person name="Vavikolanu K."/>
            <person name="Mehta A."/>
            <person name="Aluvathingal J."/>
            <person name="Nadendla S."/>
            <person name="Yan Y."/>
            <person name="Sichtig H."/>
        </authorList>
    </citation>
    <scope>NUCLEOTIDE SEQUENCE [LARGE SCALE GENOMIC DNA]</scope>
    <source>
        <strain evidence="3 4">FDAARGOS_949</strain>
    </source>
</reference>
<dbReference type="InterPro" id="IPR011033">
    <property type="entry name" value="PRC_barrel-like_sf"/>
</dbReference>
<dbReference type="GeneID" id="45697494"/>